<sequence>MLCYKGKKGEKGMNKVKRGLDNQAIGLVPLLLFMFLDNYFSYLLSFIIGVTFCFVCIFLFQILSKDKVYQFLLLPAATTLVLYSIFLCLRLEPVLFIYSPLITEVLLVVVLAFLGFAKRTILRRIRTSQHPTYKRTLMRTTLNEFFFVAQLIQNLYTLHLFIILVYSILPETMQSVRMERFLYRELGIVIGVFLILYEQIRISMMQGSLRKEMWLPVLNDGGKVIGCIARSVSRSLPKKYYHPVVRVAVIYQGMLYLVNRGKKSFVSPDTIDYPFYSYVLFRHSIESTVRETMGGLGEKDDAMPRFLIRYTFENEKVKHLVNLYVMCVRSEEVMDQIKQPNGKLWTSKQIEENLSSGVFSEYFEQEFAYLQNTVLLAENFCCANC</sequence>
<dbReference type="EMBL" id="ABYH01000273">
    <property type="protein sequence ID" value="EEC96165.1"/>
    <property type="molecule type" value="Genomic_DNA"/>
</dbReference>
<dbReference type="AlphaFoldDB" id="B7BBM5"/>
<reference evidence="2 3" key="1">
    <citation type="submission" date="2008-10" db="EMBL/GenBank/DDBJ databases">
        <title>Draft genome sequence of Parabacteroides johnsonii (DSM 18315).</title>
        <authorList>
            <person name="Sudarsanam P."/>
            <person name="Ley R."/>
            <person name="Guruge J."/>
            <person name="Turnbaugh P.J."/>
            <person name="Mahowald M."/>
            <person name="Liep D."/>
            <person name="Gordon J."/>
        </authorList>
    </citation>
    <scope>NUCLEOTIDE SEQUENCE [LARGE SCALE GENOMIC DNA]</scope>
    <source>
        <strain evidence="2 3">DSM 18315</strain>
    </source>
</reference>
<proteinExistence type="predicted"/>
<keyword evidence="1" id="KW-0812">Transmembrane</keyword>
<feature type="transmembrane region" description="Helical" evidence="1">
    <location>
        <begin position="145"/>
        <end position="169"/>
    </location>
</feature>
<feature type="transmembrane region" description="Helical" evidence="1">
    <location>
        <begin position="42"/>
        <end position="64"/>
    </location>
</feature>
<evidence type="ECO:0000313" key="3">
    <source>
        <dbReference type="Proteomes" id="UP000005510"/>
    </source>
</evidence>
<dbReference type="Proteomes" id="UP000005510">
    <property type="component" value="Unassembled WGS sequence"/>
</dbReference>
<feature type="transmembrane region" description="Helical" evidence="1">
    <location>
        <begin position="181"/>
        <end position="200"/>
    </location>
</feature>
<name>B7BBM5_9BACT</name>
<evidence type="ECO:0000256" key="1">
    <source>
        <dbReference type="SAM" id="Phobius"/>
    </source>
</evidence>
<gene>
    <name evidence="2" type="ORF">PRABACTJOHN_02438</name>
</gene>
<protein>
    <submittedName>
        <fullName evidence="2">Uncharacterized protein</fullName>
    </submittedName>
</protein>
<feature type="transmembrane region" description="Helical" evidence="1">
    <location>
        <begin position="95"/>
        <end position="117"/>
    </location>
</feature>
<reference evidence="2 3" key="2">
    <citation type="submission" date="2008-10" db="EMBL/GenBank/DDBJ databases">
        <authorList>
            <person name="Fulton L."/>
            <person name="Clifton S."/>
            <person name="Fulton B."/>
            <person name="Xu J."/>
            <person name="Minx P."/>
            <person name="Pepin K.H."/>
            <person name="Johnson M."/>
            <person name="Bhonagiri V."/>
            <person name="Nash W.E."/>
            <person name="Mardis E.R."/>
            <person name="Wilson R.K."/>
        </authorList>
    </citation>
    <scope>NUCLEOTIDE SEQUENCE [LARGE SCALE GENOMIC DNA]</scope>
    <source>
        <strain evidence="2 3">DSM 18315</strain>
    </source>
</reference>
<evidence type="ECO:0000313" key="2">
    <source>
        <dbReference type="EMBL" id="EEC96165.1"/>
    </source>
</evidence>
<feature type="transmembrane region" description="Helical" evidence="1">
    <location>
        <begin position="71"/>
        <end position="89"/>
    </location>
</feature>
<dbReference type="STRING" id="537006.PRABACTJOHN_02438"/>
<keyword evidence="1" id="KW-0472">Membrane</keyword>
<comment type="caution">
    <text evidence="2">The sequence shown here is derived from an EMBL/GenBank/DDBJ whole genome shotgun (WGS) entry which is preliminary data.</text>
</comment>
<dbReference type="HOGENOM" id="CLU_057334_0_0_10"/>
<organism evidence="2 3">
    <name type="scientific">Parabacteroides johnsonii DSM 18315</name>
    <dbReference type="NCBI Taxonomy" id="537006"/>
    <lineage>
        <taxon>Bacteria</taxon>
        <taxon>Pseudomonadati</taxon>
        <taxon>Bacteroidota</taxon>
        <taxon>Bacteroidia</taxon>
        <taxon>Bacteroidales</taxon>
        <taxon>Tannerellaceae</taxon>
        <taxon>Parabacteroides</taxon>
    </lineage>
</organism>
<keyword evidence="1" id="KW-1133">Transmembrane helix</keyword>
<accession>B7BBM5</accession>